<sequence length="48" mass="5450">MDAVVTHVECSAGIMKYGLQNECYRVIIIKRVDPTLIFVSYKNMSKNA</sequence>
<proteinExistence type="predicted"/>
<name>A0A3P7EPW9_WUCBA</name>
<dbReference type="EMBL" id="UYWW01011039">
    <property type="protein sequence ID" value="VDM18329.1"/>
    <property type="molecule type" value="Genomic_DNA"/>
</dbReference>
<protein>
    <submittedName>
        <fullName evidence="1">Uncharacterized protein</fullName>
    </submittedName>
</protein>
<dbReference type="Proteomes" id="UP000270924">
    <property type="component" value="Unassembled WGS sequence"/>
</dbReference>
<evidence type="ECO:0000313" key="2">
    <source>
        <dbReference type="Proteomes" id="UP000270924"/>
    </source>
</evidence>
<dbReference type="OrthoDB" id="9871914at2759"/>
<reference evidence="1 2" key="1">
    <citation type="submission" date="2018-11" db="EMBL/GenBank/DDBJ databases">
        <authorList>
            <consortium name="Pathogen Informatics"/>
        </authorList>
    </citation>
    <scope>NUCLEOTIDE SEQUENCE [LARGE SCALE GENOMIC DNA]</scope>
</reference>
<evidence type="ECO:0000313" key="1">
    <source>
        <dbReference type="EMBL" id="VDM18329.1"/>
    </source>
</evidence>
<accession>A0A3P7EPW9</accession>
<organism evidence="1 2">
    <name type="scientific">Wuchereria bancrofti</name>
    <dbReference type="NCBI Taxonomy" id="6293"/>
    <lineage>
        <taxon>Eukaryota</taxon>
        <taxon>Metazoa</taxon>
        <taxon>Ecdysozoa</taxon>
        <taxon>Nematoda</taxon>
        <taxon>Chromadorea</taxon>
        <taxon>Rhabditida</taxon>
        <taxon>Spirurina</taxon>
        <taxon>Spiruromorpha</taxon>
        <taxon>Filarioidea</taxon>
        <taxon>Onchocercidae</taxon>
        <taxon>Wuchereria</taxon>
    </lineage>
</organism>
<dbReference type="InParanoid" id="A0A3P7EPW9"/>
<gene>
    <name evidence="1" type="ORF">WBA_LOCUS10075</name>
</gene>
<keyword evidence="2" id="KW-1185">Reference proteome</keyword>
<dbReference type="AlphaFoldDB" id="A0A3P7EPW9"/>